<dbReference type="PANTHER" id="PTHR46602:SF1">
    <property type="entry name" value="PROTEIN SUPPRESSOR OF GENE SILENCING 3"/>
    <property type="match status" value="1"/>
</dbReference>
<dbReference type="PANTHER" id="PTHR46602">
    <property type="entry name" value="PROTEIN SUPPRESSOR OF GENE SILENCING 3"/>
    <property type="match status" value="1"/>
</dbReference>
<dbReference type="GO" id="GO:0031047">
    <property type="term" value="P:regulatory ncRNA-mediated gene silencing"/>
    <property type="evidence" value="ECO:0007669"/>
    <property type="project" value="InterPro"/>
</dbReference>
<dbReference type="OrthoDB" id="1750130at2759"/>
<sequence length="145" mass="18051">MASRTHHQIVEENKIGRWKTKTHYEKNKKEMEHQEHFFRNQYKMIYNDWSVEKNKIQQEQCDMIKYFFAKASSIVEDHRVKAEKDAKFIKLQDKRIEEFLEERENTIIRAHEDRRSRRKHWKEEIALDKKFDTKLAKLMEKYFTK</sequence>
<gene>
    <name evidence="1" type="ORF">H5410_062499</name>
</gene>
<dbReference type="AlphaFoldDB" id="A0A9J5WB20"/>
<dbReference type="InterPro" id="IPR044287">
    <property type="entry name" value="SGS3"/>
</dbReference>
<organism evidence="1 2">
    <name type="scientific">Solanum commersonii</name>
    <name type="common">Commerson's wild potato</name>
    <name type="synonym">Commerson's nightshade</name>
    <dbReference type="NCBI Taxonomy" id="4109"/>
    <lineage>
        <taxon>Eukaryota</taxon>
        <taxon>Viridiplantae</taxon>
        <taxon>Streptophyta</taxon>
        <taxon>Embryophyta</taxon>
        <taxon>Tracheophyta</taxon>
        <taxon>Spermatophyta</taxon>
        <taxon>Magnoliopsida</taxon>
        <taxon>eudicotyledons</taxon>
        <taxon>Gunneridae</taxon>
        <taxon>Pentapetalae</taxon>
        <taxon>asterids</taxon>
        <taxon>lamiids</taxon>
        <taxon>Solanales</taxon>
        <taxon>Solanaceae</taxon>
        <taxon>Solanoideae</taxon>
        <taxon>Solaneae</taxon>
        <taxon>Solanum</taxon>
    </lineage>
</organism>
<keyword evidence="2" id="KW-1185">Reference proteome</keyword>
<reference evidence="1 2" key="1">
    <citation type="submission" date="2020-09" db="EMBL/GenBank/DDBJ databases">
        <title>De no assembly of potato wild relative species, Solanum commersonii.</title>
        <authorList>
            <person name="Cho K."/>
        </authorList>
    </citation>
    <scope>NUCLEOTIDE SEQUENCE [LARGE SCALE GENOMIC DNA]</scope>
    <source>
        <strain evidence="1">LZ3.2</strain>
        <tissue evidence="1">Leaf</tissue>
    </source>
</reference>
<evidence type="ECO:0000313" key="1">
    <source>
        <dbReference type="EMBL" id="KAG5572733.1"/>
    </source>
</evidence>
<accession>A0A9J5WB20</accession>
<dbReference type="Proteomes" id="UP000824120">
    <property type="component" value="Chromosome 12"/>
</dbReference>
<name>A0A9J5WB20_SOLCO</name>
<dbReference type="EMBL" id="JACXVP010000012">
    <property type="protein sequence ID" value="KAG5572733.1"/>
    <property type="molecule type" value="Genomic_DNA"/>
</dbReference>
<dbReference type="GO" id="GO:0051607">
    <property type="term" value="P:defense response to virus"/>
    <property type="evidence" value="ECO:0007669"/>
    <property type="project" value="InterPro"/>
</dbReference>
<proteinExistence type="predicted"/>
<evidence type="ECO:0000313" key="2">
    <source>
        <dbReference type="Proteomes" id="UP000824120"/>
    </source>
</evidence>
<protein>
    <submittedName>
        <fullName evidence="1">Uncharacterized protein</fullName>
    </submittedName>
</protein>
<comment type="caution">
    <text evidence="1">The sequence shown here is derived from an EMBL/GenBank/DDBJ whole genome shotgun (WGS) entry which is preliminary data.</text>
</comment>